<dbReference type="GO" id="GO:0035493">
    <property type="term" value="P:SNARE complex assembly"/>
    <property type="evidence" value="ECO:0007669"/>
    <property type="project" value="TreeGrafter"/>
</dbReference>
<feature type="compositionally biased region" description="Low complexity" evidence="5">
    <location>
        <begin position="884"/>
        <end position="901"/>
    </location>
</feature>
<dbReference type="EMBL" id="GL945500">
    <property type="protein sequence ID" value="EGN92682.1"/>
    <property type="molecule type" value="Genomic_DNA"/>
</dbReference>
<feature type="region of interest" description="Disordered" evidence="5">
    <location>
        <begin position="482"/>
        <end position="536"/>
    </location>
</feature>
<organism evidence="7">
    <name type="scientific">Serpula lacrymans var. lacrymans (strain S7.3)</name>
    <name type="common">Dry rot fungus</name>
    <dbReference type="NCBI Taxonomy" id="936435"/>
    <lineage>
        <taxon>Eukaryota</taxon>
        <taxon>Fungi</taxon>
        <taxon>Dikarya</taxon>
        <taxon>Basidiomycota</taxon>
        <taxon>Agaricomycotina</taxon>
        <taxon>Agaricomycetes</taxon>
        <taxon>Agaricomycetidae</taxon>
        <taxon>Boletales</taxon>
        <taxon>Coniophorineae</taxon>
        <taxon>Serpulaceae</taxon>
        <taxon>Serpula</taxon>
    </lineage>
</organism>
<feature type="region of interest" description="Disordered" evidence="5">
    <location>
        <begin position="101"/>
        <end position="122"/>
    </location>
</feature>
<feature type="region of interest" description="Disordered" evidence="5">
    <location>
        <begin position="227"/>
        <end position="363"/>
    </location>
</feature>
<name>F8QG67_SERL3</name>
<evidence type="ECO:0000313" key="6">
    <source>
        <dbReference type="EMBL" id="EGN92682.1"/>
    </source>
</evidence>
<proteinExistence type="inferred from homology"/>
<dbReference type="Proteomes" id="UP000008063">
    <property type="component" value="Unassembled WGS sequence"/>
</dbReference>
<dbReference type="HOGENOM" id="CLU_011081_0_0_1"/>
<feature type="compositionally biased region" description="Low complexity" evidence="5">
    <location>
        <begin position="316"/>
        <end position="342"/>
    </location>
</feature>
<dbReference type="eggNOG" id="KOG2896">
    <property type="taxonomic scope" value="Eukaryota"/>
</dbReference>
<dbReference type="Pfam" id="PF10186">
    <property type="entry name" value="ATG14"/>
    <property type="match status" value="1"/>
</dbReference>
<keyword evidence="7" id="KW-1185">Reference proteome</keyword>
<feature type="compositionally biased region" description="Low complexity" evidence="5">
    <location>
        <begin position="286"/>
        <end position="302"/>
    </location>
</feature>
<feature type="compositionally biased region" description="Polar residues" evidence="5">
    <location>
        <begin position="305"/>
        <end position="314"/>
    </location>
</feature>
<dbReference type="InterPro" id="IPR018791">
    <property type="entry name" value="UV_resistance/autophagy_Atg14"/>
</dbReference>
<feature type="region of interest" description="Disordered" evidence="5">
    <location>
        <begin position="834"/>
        <end position="904"/>
    </location>
</feature>
<protein>
    <recommendedName>
        <fullName evidence="2">Autophagy-related protein 14</fullName>
    </recommendedName>
</protein>
<dbReference type="AlphaFoldDB" id="F8QG67"/>
<feature type="region of interest" description="Disordered" evidence="5">
    <location>
        <begin position="396"/>
        <end position="424"/>
    </location>
</feature>
<dbReference type="STRING" id="936435.F8QG67"/>
<reference evidence="7" key="1">
    <citation type="journal article" date="2011" name="Science">
        <title>The plant cell wall-decomposing machinery underlies the functional diversity of forest fungi.</title>
        <authorList>
            <person name="Eastwood D.C."/>
            <person name="Floudas D."/>
            <person name="Binder M."/>
            <person name="Majcherczyk A."/>
            <person name="Schneider P."/>
            <person name="Aerts A."/>
            <person name="Asiegbu F.O."/>
            <person name="Baker S.E."/>
            <person name="Barry K."/>
            <person name="Bendiksby M."/>
            <person name="Blumentritt M."/>
            <person name="Coutinho P.M."/>
            <person name="Cullen D."/>
            <person name="de Vries R.P."/>
            <person name="Gathman A."/>
            <person name="Goodell B."/>
            <person name="Henrissat B."/>
            <person name="Ihrmark K."/>
            <person name="Kauserud H."/>
            <person name="Kohler A."/>
            <person name="LaButti K."/>
            <person name="Lapidus A."/>
            <person name="Lavin J.L."/>
            <person name="Lee Y.-H."/>
            <person name="Lindquist E."/>
            <person name="Lilly W."/>
            <person name="Lucas S."/>
            <person name="Morin E."/>
            <person name="Murat C."/>
            <person name="Oguiza J.A."/>
            <person name="Park J."/>
            <person name="Pisabarro A.G."/>
            <person name="Riley R."/>
            <person name="Rosling A."/>
            <person name="Salamov A."/>
            <person name="Schmidt O."/>
            <person name="Schmutz J."/>
            <person name="Skrede I."/>
            <person name="Stenlid J."/>
            <person name="Wiebenga A."/>
            <person name="Xie X."/>
            <person name="Kuees U."/>
            <person name="Hibbett D.S."/>
            <person name="Hoffmeister D."/>
            <person name="Hoegberg N."/>
            <person name="Martin F."/>
            <person name="Grigoriev I.V."/>
            <person name="Watkinson S.C."/>
        </authorList>
    </citation>
    <scope>NUCLEOTIDE SEQUENCE [LARGE SCALE GENOMIC DNA]</scope>
    <source>
        <strain evidence="7">strain S7.3</strain>
    </source>
</reference>
<dbReference type="GO" id="GO:0000323">
    <property type="term" value="C:lytic vacuole"/>
    <property type="evidence" value="ECO:0007669"/>
    <property type="project" value="TreeGrafter"/>
</dbReference>
<feature type="region of interest" description="Disordered" evidence="5">
    <location>
        <begin position="135"/>
        <end position="157"/>
    </location>
</feature>
<feature type="compositionally biased region" description="Polar residues" evidence="5">
    <location>
        <begin position="508"/>
        <end position="528"/>
    </location>
</feature>
<dbReference type="PANTHER" id="PTHR15157:SF5">
    <property type="entry name" value="UV RADIATION RESISTANCE-ASSOCIATED GENE PROTEIN"/>
    <property type="match status" value="1"/>
</dbReference>
<accession>F8QG67</accession>
<evidence type="ECO:0000256" key="2">
    <source>
        <dbReference type="ARBA" id="ARBA00013807"/>
    </source>
</evidence>
<dbReference type="PANTHER" id="PTHR15157">
    <property type="entry name" value="UV RADIATION RESISTANCE-ASSOCIATED GENE PROTEIN"/>
    <property type="match status" value="1"/>
</dbReference>
<evidence type="ECO:0000256" key="4">
    <source>
        <dbReference type="SAM" id="Coils"/>
    </source>
</evidence>
<feature type="coiled-coil region" evidence="4">
    <location>
        <begin position="615"/>
        <end position="663"/>
    </location>
</feature>
<dbReference type="GO" id="GO:0005768">
    <property type="term" value="C:endosome"/>
    <property type="evidence" value="ECO:0007669"/>
    <property type="project" value="TreeGrafter"/>
</dbReference>
<evidence type="ECO:0000313" key="7">
    <source>
        <dbReference type="Proteomes" id="UP000008063"/>
    </source>
</evidence>
<feature type="compositionally biased region" description="Low complexity" evidence="5">
    <location>
        <begin position="927"/>
        <end position="936"/>
    </location>
</feature>
<gene>
    <name evidence="6" type="ORF">SERLA73DRAFT_79378</name>
</gene>
<dbReference type="OrthoDB" id="72772at2759"/>
<keyword evidence="3 4" id="KW-0175">Coiled coil</keyword>
<feature type="compositionally biased region" description="Polar residues" evidence="5">
    <location>
        <begin position="1"/>
        <end position="20"/>
    </location>
</feature>
<feature type="region of interest" description="Disordered" evidence="5">
    <location>
        <begin position="926"/>
        <end position="1036"/>
    </location>
</feature>
<feature type="region of interest" description="Disordered" evidence="5">
    <location>
        <begin position="1"/>
        <end position="25"/>
    </location>
</feature>
<dbReference type="OMA" id="IYPVTCV"/>
<dbReference type="InParanoid" id="F8QG67"/>
<evidence type="ECO:0000256" key="5">
    <source>
        <dbReference type="SAM" id="MobiDB-lite"/>
    </source>
</evidence>
<comment type="similarity">
    <text evidence="1">Belongs to the ATG14 family.</text>
</comment>
<feature type="compositionally biased region" description="Polar residues" evidence="5">
    <location>
        <begin position="945"/>
        <end position="960"/>
    </location>
</feature>
<evidence type="ECO:0000256" key="1">
    <source>
        <dbReference type="ARBA" id="ARBA00009574"/>
    </source>
</evidence>
<evidence type="ECO:0000256" key="3">
    <source>
        <dbReference type="ARBA" id="ARBA00023054"/>
    </source>
</evidence>
<sequence>MSANGQDNQSDRNNPIQQGSGQAGFQRRIRHISAIQIRNLTPFPVRDAAFASALSQPAEHSQFTAQGNLSDDLDVTLTRRRSRRISASSVNILRGSRFDEVEDSSVKGGADGRGRRRTHSKVSFSSVGSLARSCGTNDISHPLPANTGVPTIRPANRPRTNSMVSLGSAHIHGIFPGEADNLPPSTSSIFSYSSFVVSHSQRSLEKVIKSRLVETFITITIPTSQDFSPTVQKTETPSKENGSRLRPTVSPPSTPTHQSFSATPRKGLKSSSSHILETSKGATPPRRGSSASTRLSSSVRASPMHTRSASTSAGRPSGKLPSSPPLSQAKSADSASSLLPSAEKLESTTPVPNYFSPIHRPSTNPYFPIDAKSNYEFTEWTDLSADKLCIQLWTHQGHAQRDDDNGQSSKGKGKEKERDNASAATVRNDCEWKMVEEWNVALSELVPLTNELESHLSFLPSNTLVFSFSASNQKYYYLPSLPKVRSRSPSPAGYNTDPETEVRKLGQTRESGLSPSTINTHESQSQLPRHSRHSGKHRGLSIRTLSWQDLLQLVTLQACIVDTDKSLADIIARIDTLMIEDSKGALRRETSEREVRIQDRRAETEDIDRRSDHLRQEISARKEKLRQRKETLNLAKELHNDEISCASSRKEELTEEMNRLTSLRSRFSPTRTTLISTLSFIFPIDLLSPPDLLFTILSVPLPIPIFPTDPAPPLTLPSHKEVTEDAVATALGYAAQVVQLLAAYLGKGLVYPVTCIGSRSLIKDNISAMVGPKMFPLFSKGVDTYRFEYGVFLLNKNIEMLMSDRDLRALDMRHTLPNLKNLLLTLTDGEGARLAVSQPPDSPILSGLETPPRAQSPPALKLTPSSPDGESPHESVVEQPQENSSPITSGSATPTAAAATTNDSGTFSKYPYPKISLGFPPLPGFFRSRNPSASRPSDPPPAISETSAEVHQNGNASTNEVADERDSDGSNSDDDDHRTIQGVSIDAVDEADPAIKESLEPPYTNGVTANGEAHQEKVLGEGVSSHKAPAIVAHSG</sequence>
<dbReference type="GO" id="GO:0032991">
    <property type="term" value="C:protein-containing complex"/>
    <property type="evidence" value="ECO:0007669"/>
    <property type="project" value="UniProtKB-ARBA"/>
</dbReference>
<dbReference type="GO" id="GO:0000149">
    <property type="term" value="F:SNARE binding"/>
    <property type="evidence" value="ECO:0007669"/>
    <property type="project" value="TreeGrafter"/>
</dbReference>